<organism evidence="2">
    <name type="scientific">marine sediment metagenome</name>
    <dbReference type="NCBI Taxonomy" id="412755"/>
    <lineage>
        <taxon>unclassified sequences</taxon>
        <taxon>metagenomes</taxon>
        <taxon>ecological metagenomes</taxon>
    </lineage>
</organism>
<evidence type="ECO:0000256" key="1">
    <source>
        <dbReference type="SAM" id="Phobius"/>
    </source>
</evidence>
<keyword evidence="1" id="KW-1133">Transmembrane helix</keyword>
<gene>
    <name evidence="2" type="ORF">LCGC14_1175120</name>
</gene>
<dbReference type="AlphaFoldDB" id="A0A0F9LTL9"/>
<proteinExistence type="predicted"/>
<feature type="transmembrane region" description="Helical" evidence="1">
    <location>
        <begin position="141"/>
        <end position="160"/>
    </location>
</feature>
<reference evidence="2" key="1">
    <citation type="journal article" date="2015" name="Nature">
        <title>Complex archaea that bridge the gap between prokaryotes and eukaryotes.</title>
        <authorList>
            <person name="Spang A."/>
            <person name="Saw J.H."/>
            <person name="Jorgensen S.L."/>
            <person name="Zaremba-Niedzwiedzka K."/>
            <person name="Martijn J."/>
            <person name="Lind A.E."/>
            <person name="van Eijk R."/>
            <person name="Schleper C."/>
            <person name="Guy L."/>
            <person name="Ettema T.J."/>
        </authorList>
    </citation>
    <scope>NUCLEOTIDE SEQUENCE</scope>
</reference>
<dbReference type="EMBL" id="LAZR01005840">
    <property type="protein sequence ID" value="KKM96738.1"/>
    <property type="molecule type" value="Genomic_DNA"/>
</dbReference>
<accession>A0A0F9LTL9</accession>
<protein>
    <submittedName>
        <fullName evidence="2">Uncharacterized protein</fullName>
    </submittedName>
</protein>
<keyword evidence="1" id="KW-0812">Transmembrane</keyword>
<comment type="caution">
    <text evidence="2">The sequence shown here is derived from an EMBL/GenBank/DDBJ whole genome shotgun (WGS) entry which is preliminary data.</text>
</comment>
<sequence length="172" mass="17847">MKKVVLFIVSMLFAVGANAASLNLTTFENDVSTNAVNNFISTSPSGAASFNTVSAAGVFSLGHTVVSAVDQMVNIEWTFNKQSNLVSGDISKGGDFDLIQAVTGLGYNFNIMLLAGQTYFFDIMGISKGNPLTATLSVSAVPVPAALFLFAPALLGLLGLRRKSASTSVVAA</sequence>
<name>A0A0F9LTL9_9ZZZZ</name>
<evidence type="ECO:0000313" key="2">
    <source>
        <dbReference type="EMBL" id="KKM96738.1"/>
    </source>
</evidence>
<keyword evidence="1" id="KW-0472">Membrane</keyword>